<evidence type="ECO:0000313" key="2">
    <source>
        <dbReference type="EMBL" id="OJJ03171.1"/>
    </source>
</evidence>
<reference evidence="3" key="1">
    <citation type="journal article" date="2017" name="Genome Biol.">
        <title>Comparative genomics reveals high biological diversity and specific adaptations in the industrially and medically important fungal genus Aspergillus.</title>
        <authorList>
            <person name="de Vries R.P."/>
            <person name="Riley R."/>
            <person name="Wiebenga A."/>
            <person name="Aguilar-Osorio G."/>
            <person name="Amillis S."/>
            <person name="Uchima C.A."/>
            <person name="Anderluh G."/>
            <person name="Asadollahi M."/>
            <person name="Askin M."/>
            <person name="Barry K."/>
            <person name="Battaglia E."/>
            <person name="Bayram O."/>
            <person name="Benocci T."/>
            <person name="Braus-Stromeyer S.A."/>
            <person name="Caldana C."/>
            <person name="Canovas D."/>
            <person name="Cerqueira G.C."/>
            <person name="Chen F."/>
            <person name="Chen W."/>
            <person name="Choi C."/>
            <person name="Clum A."/>
            <person name="Dos Santos R.A."/>
            <person name="Damasio A.R."/>
            <person name="Diallinas G."/>
            <person name="Emri T."/>
            <person name="Fekete E."/>
            <person name="Flipphi M."/>
            <person name="Freyberg S."/>
            <person name="Gallo A."/>
            <person name="Gournas C."/>
            <person name="Habgood R."/>
            <person name="Hainaut M."/>
            <person name="Harispe M.L."/>
            <person name="Henrissat B."/>
            <person name="Hilden K.S."/>
            <person name="Hope R."/>
            <person name="Hossain A."/>
            <person name="Karabika E."/>
            <person name="Karaffa L."/>
            <person name="Karanyi Z."/>
            <person name="Krasevec N."/>
            <person name="Kuo A."/>
            <person name="Kusch H."/>
            <person name="LaButti K."/>
            <person name="Lagendijk E.L."/>
            <person name="Lapidus A."/>
            <person name="Levasseur A."/>
            <person name="Lindquist E."/>
            <person name="Lipzen A."/>
            <person name="Logrieco A.F."/>
            <person name="MacCabe A."/>
            <person name="Maekelae M.R."/>
            <person name="Malavazi I."/>
            <person name="Melin P."/>
            <person name="Meyer V."/>
            <person name="Mielnichuk N."/>
            <person name="Miskei M."/>
            <person name="Molnar A.P."/>
            <person name="Mule G."/>
            <person name="Ngan C.Y."/>
            <person name="Orejas M."/>
            <person name="Orosz E."/>
            <person name="Ouedraogo J.P."/>
            <person name="Overkamp K.M."/>
            <person name="Park H.-S."/>
            <person name="Perrone G."/>
            <person name="Piumi F."/>
            <person name="Punt P.J."/>
            <person name="Ram A.F."/>
            <person name="Ramon A."/>
            <person name="Rauscher S."/>
            <person name="Record E."/>
            <person name="Riano-Pachon D.M."/>
            <person name="Robert V."/>
            <person name="Roehrig J."/>
            <person name="Ruller R."/>
            <person name="Salamov A."/>
            <person name="Salih N.S."/>
            <person name="Samson R.A."/>
            <person name="Sandor E."/>
            <person name="Sanguinetti M."/>
            <person name="Schuetze T."/>
            <person name="Sepcic K."/>
            <person name="Shelest E."/>
            <person name="Sherlock G."/>
            <person name="Sophianopoulou V."/>
            <person name="Squina F.M."/>
            <person name="Sun H."/>
            <person name="Susca A."/>
            <person name="Todd R.B."/>
            <person name="Tsang A."/>
            <person name="Unkles S.E."/>
            <person name="van de Wiele N."/>
            <person name="van Rossen-Uffink D."/>
            <person name="Oliveira J.V."/>
            <person name="Vesth T.C."/>
            <person name="Visser J."/>
            <person name="Yu J.-H."/>
            <person name="Zhou M."/>
            <person name="Andersen M.R."/>
            <person name="Archer D.B."/>
            <person name="Baker S.E."/>
            <person name="Benoit I."/>
            <person name="Brakhage A.A."/>
            <person name="Braus G.H."/>
            <person name="Fischer R."/>
            <person name="Frisvad J.C."/>
            <person name="Goldman G.H."/>
            <person name="Houbraken J."/>
            <person name="Oakley B."/>
            <person name="Pocsi I."/>
            <person name="Scazzocchio C."/>
            <person name="Seiboth B."/>
            <person name="vanKuyk P.A."/>
            <person name="Wortman J."/>
            <person name="Dyer P.S."/>
            <person name="Grigoriev I.V."/>
        </authorList>
    </citation>
    <scope>NUCLEOTIDE SEQUENCE [LARGE SCALE GENOMIC DNA]</scope>
    <source>
        <strain evidence="3">CBS 583.65</strain>
    </source>
</reference>
<organism evidence="2 3">
    <name type="scientific">Aspergillus versicolor CBS 583.65</name>
    <dbReference type="NCBI Taxonomy" id="1036611"/>
    <lineage>
        <taxon>Eukaryota</taxon>
        <taxon>Fungi</taxon>
        <taxon>Dikarya</taxon>
        <taxon>Ascomycota</taxon>
        <taxon>Pezizomycotina</taxon>
        <taxon>Eurotiomycetes</taxon>
        <taxon>Eurotiomycetidae</taxon>
        <taxon>Eurotiales</taxon>
        <taxon>Aspergillaceae</taxon>
        <taxon>Aspergillus</taxon>
        <taxon>Aspergillus subgen. Nidulantes</taxon>
    </lineage>
</organism>
<accession>A0A1L9PNT3</accession>
<dbReference type="Proteomes" id="UP000184073">
    <property type="component" value="Unassembled WGS sequence"/>
</dbReference>
<keyword evidence="1" id="KW-1133">Transmembrane helix</keyword>
<feature type="transmembrane region" description="Helical" evidence="1">
    <location>
        <begin position="39"/>
        <end position="67"/>
    </location>
</feature>
<name>A0A1L9PNT3_ASPVE</name>
<dbReference type="RefSeq" id="XP_040668933.1">
    <property type="nucleotide sequence ID" value="XM_040816128.1"/>
</dbReference>
<evidence type="ECO:0000256" key="1">
    <source>
        <dbReference type="SAM" id="Phobius"/>
    </source>
</evidence>
<proteinExistence type="predicted"/>
<dbReference type="VEuPathDB" id="FungiDB:ASPVEDRAFT_716701"/>
<dbReference type="AlphaFoldDB" id="A0A1L9PNT3"/>
<keyword evidence="1" id="KW-0472">Membrane</keyword>
<dbReference type="GeneID" id="63731639"/>
<keyword evidence="3" id="KW-1185">Reference proteome</keyword>
<sequence length="113" mass="12950">MSGSQVHTKPGFGRSKKRGRLFSRIYTERRRLYLRCRGIVRLIYGILHVLYGICLKGSTCLATYSMLEGMIRSNTWLLWWHLLGHRRANSSAGVRQLSSALMAVVPGLLKMKR</sequence>
<protein>
    <submittedName>
        <fullName evidence="2">Uncharacterized protein</fullName>
    </submittedName>
</protein>
<gene>
    <name evidence="2" type="ORF">ASPVEDRAFT_716701</name>
</gene>
<dbReference type="EMBL" id="KV878130">
    <property type="protein sequence ID" value="OJJ03171.1"/>
    <property type="molecule type" value="Genomic_DNA"/>
</dbReference>
<keyword evidence="1" id="KW-0812">Transmembrane</keyword>
<evidence type="ECO:0000313" key="3">
    <source>
        <dbReference type="Proteomes" id="UP000184073"/>
    </source>
</evidence>